<dbReference type="Proteomes" id="UP000219167">
    <property type="component" value="Unassembled WGS sequence"/>
</dbReference>
<keyword evidence="2" id="KW-1185">Reference proteome</keyword>
<reference evidence="1 2" key="1">
    <citation type="submission" date="2017-08" db="EMBL/GenBank/DDBJ databases">
        <authorList>
            <person name="de Groot N.N."/>
        </authorList>
    </citation>
    <scope>NUCLEOTIDE SEQUENCE [LARGE SCALE GENOMIC DNA]</scope>
    <source>
        <strain evidence="1 2">JC85</strain>
    </source>
</reference>
<protein>
    <submittedName>
        <fullName evidence="1">Uncharacterized protein</fullName>
    </submittedName>
</protein>
<evidence type="ECO:0000313" key="1">
    <source>
        <dbReference type="EMBL" id="SOC40098.1"/>
    </source>
</evidence>
<proteinExistence type="predicted"/>
<gene>
    <name evidence="1" type="ORF">SAMN05892877_1072</name>
</gene>
<evidence type="ECO:0000313" key="2">
    <source>
        <dbReference type="Proteomes" id="UP000219167"/>
    </source>
</evidence>
<accession>A0A285UFC7</accession>
<sequence length="58" mass="6449">MSEKFPIQAISDVSDPETIRVVIFINGEFVHVPLSALLKALRQDLTALEGRVEDLETP</sequence>
<name>A0A285UFC7_9HYPH</name>
<dbReference type="AlphaFoldDB" id="A0A285UFC7"/>
<organism evidence="1 2">
    <name type="scientific">Rhizobium subbaraonis</name>
    <dbReference type="NCBI Taxonomy" id="908946"/>
    <lineage>
        <taxon>Bacteria</taxon>
        <taxon>Pseudomonadati</taxon>
        <taxon>Pseudomonadota</taxon>
        <taxon>Alphaproteobacteria</taxon>
        <taxon>Hyphomicrobiales</taxon>
        <taxon>Rhizobiaceae</taxon>
        <taxon>Rhizobium/Agrobacterium group</taxon>
        <taxon>Rhizobium</taxon>
    </lineage>
</organism>
<dbReference type="RefSeq" id="WP_176526732.1">
    <property type="nucleotide sequence ID" value="NZ_OBQD01000007.1"/>
</dbReference>
<dbReference type="EMBL" id="OBQD01000007">
    <property type="protein sequence ID" value="SOC40098.1"/>
    <property type="molecule type" value="Genomic_DNA"/>
</dbReference>